<sequence>MDSKTASYTSRWNLRFNGHIRLHGSFARIWMEEKTHFTCKTRISRKTLLAVTADGTSFVLYSSKRFDAPDVPQILTYFSGLDGDYAVPRQSPPLLLTTDFFF</sequence>
<protein>
    <recommendedName>
        <fullName evidence="3">SH2 domain-containing protein</fullName>
    </recommendedName>
</protein>
<name>A0AAV4WV20_9ARAC</name>
<comment type="caution">
    <text evidence="1">The sequence shown here is derived from an EMBL/GenBank/DDBJ whole genome shotgun (WGS) entry which is preliminary data.</text>
</comment>
<gene>
    <name evidence="1" type="ORF">CDAR_301471</name>
</gene>
<dbReference type="Proteomes" id="UP001054837">
    <property type="component" value="Unassembled WGS sequence"/>
</dbReference>
<accession>A0AAV4WV20</accession>
<dbReference type="EMBL" id="BPLQ01015037">
    <property type="protein sequence ID" value="GIY85383.1"/>
    <property type="molecule type" value="Genomic_DNA"/>
</dbReference>
<evidence type="ECO:0000313" key="1">
    <source>
        <dbReference type="EMBL" id="GIY85383.1"/>
    </source>
</evidence>
<evidence type="ECO:0008006" key="3">
    <source>
        <dbReference type="Google" id="ProtNLM"/>
    </source>
</evidence>
<keyword evidence="2" id="KW-1185">Reference proteome</keyword>
<reference evidence="1 2" key="1">
    <citation type="submission" date="2021-06" db="EMBL/GenBank/DDBJ databases">
        <title>Caerostris darwini draft genome.</title>
        <authorList>
            <person name="Kono N."/>
            <person name="Arakawa K."/>
        </authorList>
    </citation>
    <scope>NUCLEOTIDE SEQUENCE [LARGE SCALE GENOMIC DNA]</scope>
</reference>
<organism evidence="1 2">
    <name type="scientific">Caerostris darwini</name>
    <dbReference type="NCBI Taxonomy" id="1538125"/>
    <lineage>
        <taxon>Eukaryota</taxon>
        <taxon>Metazoa</taxon>
        <taxon>Ecdysozoa</taxon>
        <taxon>Arthropoda</taxon>
        <taxon>Chelicerata</taxon>
        <taxon>Arachnida</taxon>
        <taxon>Araneae</taxon>
        <taxon>Araneomorphae</taxon>
        <taxon>Entelegynae</taxon>
        <taxon>Araneoidea</taxon>
        <taxon>Araneidae</taxon>
        <taxon>Caerostris</taxon>
    </lineage>
</organism>
<dbReference type="AlphaFoldDB" id="A0AAV4WV20"/>
<proteinExistence type="predicted"/>
<evidence type="ECO:0000313" key="2">
    <source>
        <dbReference type="Proteomes" id="UP001054837"/>
    </source>
</evidence>